<reference evidence="2 3" key="1">
    <citation type="submission" date="2019-08" db="EMBL/GenBank/DDBJ databases">
        <title>In-depth cultivation of the pig gut microbiome towards novel bacterial diversity and tailored functional studies.</title>
        <authorList>
            <person name="Wylensek D."/>
            <person name="Hitch T.C.A."/>
            <person name="Clavel T."/>
        </authorList>
    </citation>
    <scope>NUCLEOTIDE SEQUENCE [LARGE SCALE GENOMIC DNA]</scope>
    <source>
        <strain evidence="2 3">BL-178-WT-3A</strain>
    </source>
</reference>
<proteinExistence type="predicted"/>
<accession>A0A6N7X2P2</accession>
<dbReference type="Proteomes" id="UP000471052">
    <property type="component" value="Unassembled WGS sequence"/>
</dbReference>
<sequence>MVNIKKQRVAAYILLESLVALGLMATITSLVLGEVTKSRQQMQASLHQQEVLNVATMAIQTEQGHLAINGVEVSIVEQEGELLVYEGKKRILHIKKD</sequence>
<organism evidence="2 3">
    <name type="scientific">Streptococcus alactolyticus</name>
    <dbReference type="NCBI Taxonomy" id="29389"/>
    <lineage>
        <taxon>Bacteria</taxon>
        <taxon>Bacillati</taxon>
        <taxon>Bacillota</taxon>
        <taxon>Bacilli</taxon>
        <taxon>Lactobacillales</taxon>
        <taxon>Streptococcaceae</taxon>
        <taxon>Streptococcus</taxon>
    </lineage>
</organism>
<dbReference type="NCBIfam" id="NF041013">
    <property type="entry name" value="T4P_ComGE"/>
    <property type="match status" value="1"/>
</dbReference>
<evidence type="ECO:0000256" key="1">
    <source>
        <dbReference type="SAM" id="Phobius"/>
    </source>
</evidence>
<keyword evidence="1" id="KW-0812">Transmembrane</keyword>
<dbReference type="InterPro" id="IPR053468">
    <property type="entry name" value="ComGE-like"/>
</dbReference>
<protein>
    <submittedName>
        <fullName evidence="2">Competence protein ComGE</fullName>
    </submittedName>
</protein>
<name>A0A6N7X2P2_STRAY</name>
<dbReference type="InterPro" id="IPR021749">
    <property type="entry name" value="ComGE"/>
</dbReference>
<feature type="transmembrane region" description="Helical" evidence="1">
    <location>
        <begin position="12"/>
        <end position="32"/>
    </location>
</feature>
<dbReference type="AlphaFoldDB" id="A0A6N7X2P2"/>
<comment type="caution">
    <text evidence="2">The sequence shown here is derived from an EMBL/GenBank/DDBJ whole genome shotgun (WGS) entry which is preliminary data.</text>
</comment>
<evidence type="ECO:0000313" key="2">
    <source>
        <dbReference type="EMBL" id="MST52918.1"/>
    </source>
</evidence>
<gene>
    <name evidence="2" type="ORF">FYJ82_00355</name>
</gene>
<dbReference type="Pfam" id="PF11773">
    <property type="entry name" value="ComGE"/>
    <property type="match status" value="1"/>
</dbReference>
<keyword evidence="1" id="KW-0472">Membrane</keyword>
<dbReference type="EMBL" id="VUNP01000001">
    <property type="protein sequence ID" value="MST52918.1"/>
    <property type="molecule type" value="Genomic_DNA"/>
</dbReference>
<evidence type="ECO:0000313" key="3">
    <source>
        <dbReference type="Proteomes" id="UP000471052"/>
    </source>
</evidence>
<keyword evidence="1" id="KW-1133">Transmembrane helix</keyword>